<protein>
    <submittedName>
        <fullName evidence="2">AcbC protein</fullName>
    </submittedName>
</protein>
<comment type="caution">
    <text evidence="2">The sequence shown here is derived from an EMBL/GenBank/DDBJ whole genome shotgun (WGS) entry which is preliminary data.</text>
</comment>
<dbReference type="Proteomes" id="UP000601435">
    <property type="component" value="Unassembled WGS sequence"/>
</dbReference>
<evidence type="ECO:0000313" key="3">
    <source>
        <dbReference type="Proteomes" id="UP000601435"/>
    </source>
</evidence>
<accession>A0A813BBB4</accession>
<dbReference type="EMBL" id="CAJNJA010069375">
    <property type="protein sequence ID" value="CAE7897671.1"/>
    <property type="molecule type" value="Genomic_DNA"/>
</dbReference>
<proteinExistence type="predicted"/>
<gene>
    <name evidence="2" type="primary">acbC</name>
    <name evidence="2" type="ORF">SNEC2469_LOCUS30115</name>
</gene>
<dbReference type="AlphaFoldDB" id="A0A813BBB4"/>
<reference evidence="2" key="1">
    <citation type="submission" date="2021-02" db="EMBL/GenBank/DDBJ databases">
        <authorList>
            <person name="Dougan E. K."/>
            <person name="Rhodes N."/>
            <person name="Thang M."/>
            <person name="Chan C."/>
        </authorList>
    </citation>
    <scope>NUCLEOTIDE SEQUENCE</scope>
</reference>
<evidence type="ECO:0000256" key="1">
    <source>
        <dbReference type="SAM" id="MobiDB-lite"/>
    </source>
</evidence>
<name>A0A813BBB4_9DINO</name>
<evidence type="ECO:0000313" key="2">
    <source>
        <dbReference type="EMBL" id="CAE7897671.1"/>
    </source>
</evidence>
<sequence>MKSPSAAGAKEETKPQDGEWTTQEVEHIIKKANELSAGSARFTTAAQVGVTLGQTLGNQALPKLPVKTLGRLLAQPGALNSQDFEEAVVVAMTKVHDMDGKDCIRVLGALMHLNGESRPDAAALQALGGRLSAGLADISNNDMAGLAENLAEVSVPVAPVFARLSAAFSLRVSGASAPQLTKVASAFARARLADRRLFPRMAQASLKQLHVFSPQDLSAFLSAFAAVGLCHEPLLAASANVFVSMGPRLSALDLALVAFSYGQFFLIFPNVTAMLQARLPRCAEELPLDRLAELTVSCARLGLKAPELLAVLARNLQLGSLSDELFGQVSKSVALLGLASSPRVKSQMAAECQLRLQGLQGMQLQGAWWLLDLLESLGLAAEDSRLQRGGTVSEFWRGSLEALFPALQSLLPVLSPLETATAYRALRQLPPSLVRPRLESPCWQVHEQLALRCLGLATAEAFDFQLQTSTLYSQLCLYPELWSQETRASESLTNPSWAPFCSSFETLSASWRQMPRPADVQPETLHQASALELLWGPLSPKSEEGKAEHRNRPVALELQEHILALRPGSQVQGPLWEGPFEMHATLGDTAFCLMPEDAYFKTSSPGPYAEEDLDAEQGVELCHERAAQVHLLRARGWRVWPFAFHTWRRAGHMKRLPGYRLVTLVRELRRFLIVGFR</sequence>
<keyword evidence="3" id="KW-1185">Reference proteome</keyword>
<feature type="region of interest" description="Disordered" evidence="1">
    <location>
        <begin position="1"/>
        <end position="22"/>
    </location>
</feature>
<dbReference type="OrthoDB" id="426302at2759"/>
<organism evidence="2 3">
    <name type="scientific">Symbiodinium necroappetens</name>
    <dbReference type="NCBI Taxonomy" id="1628268"/>
    <lineage>
        <taxon>Eukaryota</taxon>
        <taxon>Sar</taxon>
        <taxon>Alveolata</taxon>
        <taxon>Dinophyceae</taxon>
        <taxon>Suessiales</taxon>
        <taxon>Symbiodiniaceae</taxon>
        <taxon>Symbiodinium</taxon>
    </lineage>
</organism>